<dbReference type="CDD" id="cd16448">
    <property type="entry name" value="RING-H2"/>
    <property type="match status" value="1"/>
</dbReference>
<dbReference type="PROSITE" id="PS50089">
    <property type="entry name" value="ZF_RING_2"/>
    <property type="match status" value="1"/>
</dbReference>
<evidence type="ECO:0000313" key="9">
    <source>
        <dbReference type="EMBL" id="KAA1111902.1"/>
    </source>
</evidence>
<proteinExistence type="predicted"/>
<feature type="region of interest" description="Disordered" evidence="7">
    <location>
        <begin position="151"/>
        <end position="177"/>
    </location>
</feature>
<gene>
    <name evidence="9" type="ORF">PGT21_014998</name>
</gene>
<evidence type="ECO:0000256" key="5">
    <source>
        <dbReference type="ARBA" id="ARBA00022833"/>
    </source>
</evidence>
<dbReference type="Pfam" id="PF12678">
    <property type="entry name" value="zf-rbx1"/>
    <property type="match status" value="1"/>
</dbReference>
<dbReference type="InterPro" id="IPR024766">
    <property type="entry name" value="Znf_RING_H2"/>
</dbReference>
<keyword evidence="5" id="KW-0862">Zinc</keyword>
<keyword evidence="2" id="KW-0479">Metal-binding</keyword>
<dbReference type="Gene3D" id="3.30.40.10">
    <property type="entry name" value="Zinc/RING finger domain, C3HC4 (zinc finger)"/>
    <property type="match status" value="1"/>
</dbReference>
<evidence type="ECO:0000256" key="6">
    <source>
        <dbReference type="PROSITE-ProRule" id="PRU00175"/>
    </source>
</evidence>
<accession>A0A5B0QFI1</accession>
<reference evidence="9 10" key="1">
    <citation type="submission" date="2019-05" db="EMBL/GenBank/DDBJ databases">
        <title>Emergence of the Ug99 lineage of the wheat stem rust pathogen through somatic hybridization.</title>
        <authorList>
            <person name="Li F."/>
            <person name="Upadhyaya N.M."/>
            <person name="Sperschneider J."/>
            <person name="Matny O."/>
            <person name="Nguyen-Phuc H."/>
            <person name="Mago R."/>
            <person name="Raley C."/>
            <person name="Miller M.E."/>
            <person name="Silverstein K.A.T."/>
            <person name="Henningsen E."/>
            <person name="Hirsch C.D."/>
            <person name="Visser B."/>
            <person name="Pretorius Z.A."/>
            <person name="Steffenson B.J."/>
            <person name="Schwessinger B."/>
            <person name="Dodds P.N."/>
            <person name="Figueroa M."/>
        </authorList>
    </citation>
    <scope>NUCLEOTIDE SEQUENCE [LARGE SCALE GENOMIC DNA]</scope>
    <source>
        <strain evidence="9">21-0</strain>
    </source>
</reference>
<dbReference type="PANTHER" id="PTHR22763">
    <property type="entry name" value="RING ZINC FINGER PROTEIN"/>
    <property type="match status" value="1"/>
</dbReference>
<dbReference type="InterPro" id="IPR001841">
    <property type="entry name" value="Znf_RING"/>
</dbReference>
<keyword evidence="4" id="KW-0833">Ubl conjugation pathway</keyword>
<evidence type="ECO:0000256" key="2">
    <source>
        <dbReference type="ARBA" id="ARBA00022723"/>
    </source>
</evidence>
<dbReference type="InterPro" id="IPR013083">
    <property type="entry name" value="Znf_RING/FYVE/PHD"/>
</dbReference>
<dbReference type="AlphaFoldDB" id="A0A5B0QFI1"/>
<comment type="caution">
    <text evidence="9">The sequence shown here is derived from an EMBL/GenBank/DDBJ whole genome shotgun (WGS) entry which is preliminary data.</text>
</comment>
<evidence type="ECO:0000256" key="4">
    <source>
        <dbReference type="ARBA" id="ARBA00022786"/>
    </source>
</evidence>
<protein>
    <recommendedName>
        <fullName evidence="8">RING-type domain-containing protein</fullName>
    </recommendedName>
</protein>
<dbReference type="GO" id="GO:0012505">
    <property type="term" value="C:endomembrane system"/>
    <property type="evidence" value="ECO:0007669"/>
    <property type="project" value="TreeGrafter"/>
</dbReference>
<evidence type="ECO:0000256" key="3">
    <source>
        <dbReference type="ARBA" id="ARBA00022771"/>
    </source>
</evidence>
<evidence type="ECO:0000256" key="1">
    <source>
        <dbReference type="ARBA" id="ARBA00004906"/>
    </source>
</evidence>
<evidence type="ECO:0000256" key="7">
    <source>
        <dbReference type="SAM" id="MobiDB-lite"/>
    </source>
</evidence>
<dbReference type="SMART" id="SM00184">
    <property type="entry name" value="RING"/>
    <property type="match status" value="1"/>
</dbReference>
<comment type="pathway">
    <text evidence="1">Protein modification; protein ubiquitination.</text>
</comment>
<dbReference type="EMBL" id="VSWC01000016">
    <property type="protein sequence ID" value="KAA1111902.1"/>
    <property type="molecule type" value="Genomic_DNA"/>
</dbReference>
<evidence type="ECO:0000259" key="8">
    <source>
        <dbReference type="PROSITE" id="PS50089"/>
    </source>
</evidence>
<dbReference type="UniPathway" id="UPA00143"/>
<dbReference type="GO" id="GO:0008270">
    <property type="term" value="F:zinc ion binding"/>
    <property type="evidence" value="ECO:0007669"/>
    <property type="project" value="UniProtKB-KW"/>
</dbReference>
<keyword evidence="10" id="KW-1185">Reference proteome</keyword>
<dbReference type="GO" id="GO:0061630">
    <property type="term" value="F:ubiquitin protein ligase activity"/>
    <property type="evidence" value="ECO:0007669"/>
    <property type="project" value="TreeGrafter"/>
</dbReference>
<name>A0A5B0QFI1_PUCGR</name>
<sequence>MTLSQITTERMRNYSRSGQYRLDPFDLFENLDTFSNDIPYRQRIPARYQWPGTHLVGRNRNQFVPEYVPVSMDIPEYSQDLHTFKETDLIPNTKLFGYILKQEYLSHHKGDNKAPLSQGSSTLGAISTFQQGGDGIGTSRDVIEGVPAELRRTSSSVNLEGKKPEGESHKDQENQWKPKRHDIVQLPEALKILETTTACKFTHNETGLGTSQKMAKVHLKEINGESSGLNLEEKQTEICTHKDLMMTNHQTSKNTEESSTSNQLLEISNVLLGEPEDHTCGVCQAEFQEPQQDTNNQWSSTSFDQVLLIEGCGHYFHRQCLQKWILGCKKNSCPFCRQPVYPKKSA</sequence>
<evidence type="ECO:0000313" key="10">
    <source>
        <dbReference type="Proteomes" id="UP000324748"/>
    </source>
</evidence>
<dbReference type="GO" id="GO:0043161">
    <property type="term" value="P:proteasome-mediated ubiquitin-dependent protein catabolic process"/>
    <property type="evidence" value="ECO:0007669"/>
    <property type="project" value="TreeGrafter"/>
</dbReference>
<dbReference type="Proteomes" id="UP000324748">
    <property type="component" value="Unassembled WGS sequence"/>
</dbReference>
<dbReference type="InterPro" id="IPR050731">
    <property type="entry name" value="HRD1_E3_ubiq-ligases"/>
</dbReference>
<organism evidence="9 10">
    <name type="scientific">Puccinia graminis f. sp. tritici</name>
    <dbReference type="NCBI Taxonomy" id="56615"/>
    <lineage>
        <taxon>Eukaryota</taxon>
        <taxon>Fungi</taxon>
        <taxon>Dikarya</taxon>
        <taxon>Basidiomycota</taxon>
        <taxon>Pucciniomycotina</taxon>
        <taxon>Pucciniomycetes</taxon>
        <taxon>Pucciniales</taxon>
        <taxon>Pucciniaceae</taxon>
        <taxon>Puccinia</taxon>
    </lineage>
</organism>
<dbReference type="OrthoDB" id="8062037at2759"/>
<feature type="domain" description="RING-type" evidence="8">
    <location>
        <begin position="280"/>
        <end position="337"/>
    </location>
</feature>
<dbReference type="GO" id="GO:0016567">
    <property type="term" value="P:protein ubiquitination"/>
    <property type="evidence" value="ECO:0007669"/>
    <property type="project" value="UniProtKB-UniPathway"/>
</dbReference>
<feature type="compositionally biased region" description="Basic and acidic residues" evidence="7">
    <location>
        <begin position="160"/>
        <end position="176"/>
    </location>
</feature>
<dbReference type="SUPFAM" id="SSF57850">
    <property type="entry name" value="RING/U-box"/>
    <property type="match status" value="1"/>
</dbReference>
<keyword evidence="3 6" id="KW-0863">Zinc-finger</keyword>